<comment type="similarity">
    <text evidence="1">Belongs to the glycosyltransferase 2 family.</text>
</comment>
<keyword evidence="4" id="KW-1133">Transmembrane helix</keyword>
<evidence type="ECO:0000256" key="2">
    <source>
        <dbReference type="ARBA" id="ARBA00022676"/>
    </source>
</evidence>
<evidence type="ECO:0000256" key="3">
    <source>
        <dbReference type="ARBA" id="ARBA00022679"/>
    </source>
</evidence>
<dbReference type="AlphaFoldDB" id="A0A7T0BWI6"/>
<keyword evidence="4" id="KW-0472">Membrane</keyword>
<proteinExistence type="inferred from homology"/>
<dbReference type="SUPFAM" id="SSF53448">
    <property type="entry name" value="Nucleotide-diphospho-sugar transferases"/>
    <property type="match status" value="1"/>
</dbReference>
<feature type="transmembrane region" description="Helical" evidence="4">
    <location>
        <begin position="248"/>
        <end position="269"/>
    </location>
</feature>
<accession>A0A7T0BWI6</accession>
<dbReference type="InterPro" id="IPR029044">
    <property type="entry name" value="Nucleotide-diphossugar_trans"/>
</dbReference>
<evidence type="ECO:0000256" key="4">
    <source>
        <dbReference type="SAM" id="Phobius"/>
    </source>
</evidence>
<dbReference type="Gene3D" id="3.90.550.10">
    <property type="entry name" value="Spore Coat Polysaccharide Biosynthesis Protein SpsA, Chain A"/>
    <property type="match status" value="1"/>
</dbReference>
<dbReference type="KEGG" id="nli:G3M70_09990"/>
<gene>
    <name evidence="6" type="ORF">G3M70_09990</name>
</gene>
<dbReference type="CDD" id="cd04186">
    <property type="entry name" value="GT_2_like_c"/>
    <property type="match status" value="1"/>
</dbReference>
<keyword evidence="3 6" id="KW-0808">Transferase</keyword>
<sequence>MQTDTVAVIIVNYNAGKHLTRCLEALGRQTRKPDRILLIDNASTDSSLDGITASWPDVEIFIQEKNTGFAAANNFGIAKADNCEWVALLNPDAFADPDWLERLMDATQAYAEDSFFGSRMLCHGQRDRLDGTGDVYHASGVGWRRDHGFKVSEGHMADEIFSPCAAAALYKRQAILDAEGFDEDFFCYFEDVDLGFRLRLLGHRGRYIPEAIVEHVGWGTTTKSSDFSIYHGHRNLVWAYFKNMPGPLFWKFLPLHLIWNFIFLIVFSLRGQPGAIWKAKCDALLGLPAVMDKRQRVQSKIKVNQKRLLPVIDCDALAPYRQFRSRKINGPKK</sequence>
<dbReference type="EMBL" id="CP048685">
    <property type="protein sequence ID" value="QPJ62183.1"/>
    <property type="molecule type" value="Genomic_DNA"/>
</dbReference>
<dbReference type="InterPro" id="IPR001173">
    <property type="entry name" value="Glyco_trans_2-like"/>
</dbReference>
<keyword evidence="2" id="KW-0328">Glycosyltransferase</keyword>
<dbReference type="GO" id="GO:0016757">
    <property type="term" value="F:glycosyltransferase activity"/>
    <property type="evidence" value="ECO:0007669"/>
    <property type="project" value="UniProtKB-KW"/>
</dbReference>
<feature type="domain" description="Glycosyltransferase 2-like" evidence="5">
    <location>
        <begin position="8"/>
        <end position="174"/>
    </location>
</feature>
<evidence type="ECO:0000256" key="1">
    <source>
        <dbReference type="ARBA" id="ARBA00006739"/>
    </source>
</evidence>
<evidence type="ECO:0000313" key="7">
    <source>
        <dbReference type="Proteomes" id="UP000594688"/>
    </source>
</evidence>
<evidence type="ECO:0000313" key="6">
    <source>
        <dbReference type="EMBL" id="QPJ62183.1"/>
    </source>
</evidence>
<keyword evidence="4" id="KW-0812">Transmembrane</keyword>
<dbReference type="PANTHER" id="PTHR43179">
    <property type="entry name" value="RHAMNOSYLTRANSFERASE WBBL"/>
    <property type="match status" value="1"/>
</dbReference>
<name>A0A7T0BWI6_9BACT</name>
<dbReference type="PANTHER" id="PTHR43179:SF12">
    <property type="entry name" value="GALACTOFURANOSYLTRANSFERASE GLFT2"/>
    <property type="match status" value="1"/>
</dbReference>
<organism evidence="6 7">
    <name type="scientific">Candidatus Nitronauta litoralis</name>
    <dbReference type="NCBI Taxonomy" id="2705533"/>
    <lineage>
        <taxon>Bacteria</taxon>
        <taxon>Pseudomonadati</taxon>
        <taxon>Nitrospinota/Tectimicrobiota group</taxon>
        <taxon>Nitrospinota</taxon>
        <taxon>Nitrospinia</taxon>
        <taxon>Nitrospinales</taxon>
        <taxon>Nitrospinaceae</taxon>
        <taxon>Candidatus Nitronauta</taxon>
    </lineage>
</organism>
<evidence type="ECO:0000259" key="5">
    <source>
        <dbReference type="Pfam" id="PF00535"/>
    </source>
</evidence>
<reference evidence="6 7" key="1">
    <citation type="submission" date="2020-02" db="EMBL/GenBank/DDBJ databases">
        <title>Genomic and physiological characterization of two novel Nitrospinaceae genera.</title>
        <authorList>
            <person name="Mueller A.J."/>
            <person name="Jung M.-Y."/>
            <person name="Strachan C.R."/>
            <person name="Herbold C.W."/>
            <person name="Kirkegaard R.H."/>
            <person name="Daims H."/>
        </authorList>
    </citation>
    <scope>NUCLEOTIDE SEQUENCE [LARGE SCALE GENOMIC DNA]</scope>
    <source>
        <strain evidence="6">EB</strain>
    </source>
</reference>
<dbReference type="Proteomes" id="UP000594688">
    <property type="component" value="Chromosome"/>
</dbReference>
<protein>
    <submittedName>
        <fullName evidence="6">Glycosyltransferase family 2 protein</fullName>
    </submittedName>
</protein>
<dbReference type="Pfam" id="PF00535">
    <property type="entry name" value="Glycos_transf_2"/>
    <property type="match status" value="1"/>
</dbReference>